<organism evidence="1 2">
    <name type="scientific">Neolentinus lepideus HHB14362 ss-1</name>
    <dbReference type="NCBI Taxonomy" id="1314782"/>
    <lineage>
        <taxon>Eukaryota</taxon>
        <taxon>Fungi</taxon>
        <taxon>Dikarya</taxon>
        <taxon>Basidiomycota</taxon>
        <taxon>Agaricomycotina</taxon>
        <taxon>Agaricomycetes</taxon>
        <taxon>Gloeophyllales</taxon>
        <taxon>Gloeophyllaceae</taxon>
        <taxon>Neolentinus</taxon>
    </lineage>
</organism>
<dbReference type="AlphaFoldDB" id="A0A165PAC0"/>
<evidence type="ECO:0000313" key="2">
    <source>
        <dbReference type="Proteomes" id="UP000076761"/>
    </source>
</evidence>
<proteinExistence type="predicted"/>
<dbReference type="InParanoid" id="A0A165PAC0"/>
<reference evidence="1 2" key="1">
    <citation type="journal article" date="2016" name="Mol. Biol. Evol.">
        <title>Comparative Genomics of Early-Diverging Mushroom-Forming Fungi Provides Insights into the Origins of Lignocellulose Decay Capabilities.</title>
        <authorList>
            <person name="Nagy L.G."/>
            <person name="Riley R."/>
            <person name="Tritt A."/>
            <person name="Adam C."/>
            <person name="Daum C."/>
            <person name="Floudas D."/>
            <person name="Sun H."/>
            <person name="Yadav J.S."/>
            <person name="Pangilinan J."/>
            <person name="Larsson K.H."/>
            <person name="Matsuura K."/>
            <person name="Barry K."/>
            <person name="Labutti K."/>
            <person name="Kuo R."/>
            <person name="Ohm R.A."/>
            <person name="Bhattacharya S.S."/>
            <person name="Shirouzu T."/>
            <person name="Yoshinaga Y."/>
            <person name="Martin F.M."/>
            <person name="Grigoriev I.V."/>
            <person name="Hibbett D.S."/>
        </authorList>
    </citation>
    <scope>NUCLEOTIDE SEQUENCE [LARGE SCALE GENOMIC DNA]</scope>
    <source>
        <strain evidence="1 2">HHB14362 ss-1</strain>
    </source>
</reference>
<name>A0A165PAC0_9AGAM</name>
<dbReference type="OrthoDB" id="10008801at2759"/>
<protein>
    <submittedName>
        <fullName evidence="1">Uncharacterized protein</fullName>
    </submittedName>
</protein>
<accession>A0A165PAC0</accession>
<sequence>MLSPTSLRAGLRFRALCRVSILVPRRCIHPCPRVQAAESPESMIANIRNTSLFKKIADKPEALAALRDFAALLQEQGIDASAGPPSTMQMFKLAANSKFREGAKRVVEELQNAGVDLTSKEAMEEIMKLSSRSKP</sequence>
<evidence type="ECO:0000313" key="1">
    <source>
        <dbReference type="EMBL" id="KZT20751.1"/>
    </source>
</evidence>
<dbReference type="EMBL" id="KV425615">
    <property type="protein sequence ID" value="KZT20751.1"/>
    <property type="molecule type" value="Genomic_DNA"/>
</dbReference>
<keyword evidence="2" id="KW-1185">Reference proteome</keyword>
<dbReference type="Proteomes" id="UP000076761">
    <property type="component" value="Unassembled WGS sequence"/>
</dbReference>
<gene>
    <name evidence="1" type="ORF">NEOLEDRAFT_1100174</name>
</gene>